<evidence type="ECO:0000256" key="1">
    <source>
        <dbReference type="ARBA" id="ARBA00010617"/>
    </source>
</evidence>
<evidence type="ECO:0000256" key="3">
    <source>
        <dbReference type="ARBA" id="ARBA00022723"/>
    </source>
</evidence>
<comment type="caution">
    <text evidence="9">The sequence shown here is derived from an EMBL/GenBank/DDBJ whole genome shotgun (WGS) entry which is preliminary data.</text>
</comment>
<dbReference type="InterPro" id="IPR050196">
    <property type="entry name" value="Cytochrome_P450_Monoox"/>
</dbReference>
<dbReference type="GO" id="GO:0005506">
    <property type="term" value="F:iron ion binding"/>
    <property type="evidence" value="ECO:0007669"/>
    <property type="project" value="InterPro"/>
</dbReference>
<dbReference type="AlphaFoldDB" id="A0A939JH73"/>
<dbReference type="PROSITE" id="PS00086">
    <property type="entry name" value="CYTOCHROME_P450"/>
    <property type="match status" value="1"/>
</dbReference>
<dbReference type="Gene3D" id="1.10.630.10">
    <property type="entry name" value="Cytochrome P450"/>
    <property type="match status" value="1"/>
</dbReference>
<dbReference type="Pfam" id="PF00067">
    <property type="entry name" value="p450"/>
    <property type="match status" value="1"/>
</dbReference>
<dbReference type="PANTHER" id="PTHR24291">
    <property type="entry name" value="CYTOCHROME P450 FAMILY 4"/>
    <property type="match status" value="1"/>
</dbReference>
<comment type="cofactor">
    <cofactor evidence="7">
        <name>heme</name>
        <dbReference type="ChEBI" id="CHEBI:30413"/>
    </cofactor>
</comment>
<dbReference type="GO" id="GO:0004497">
    <property type="term" value="F:monooxygenase activity"/>
    <property type="evidence" value="ECO:0007669"/>
    <property type="project" value="UniProtKB-KW"/>
</dbReference>
<name>A0A939JH73_9ACTN</name>
<evidence type="ECO:0000256" key="4">
    <source>
        <dbReference type="ARBA" id="ARBA00023002"/>
    </source>
</evidence>
<evidence type="ECO:0000256" key="8">
    <source>
        <dbReference type="RuleBase" id="RU000461"/>
    </source>
</evidence>
<keyword evidence="2 7" id="KW-0349">Heme</keyword>
<keyword evidence="5 7" id="KW-0408">Iron</keyword>
<dbReference type="InterPro" id="IPR036396">
    <property type="entry name" value="Cyt_P450_sf"/>
</dbReference>
<keyword evidence="6 8" id="KW-0503">Monooxygenase</keyword>
<dbReference type="PRINTS" id="PR00385">
    <property type="entry name" value="P450"/>
</dbReference>
<comment type="similarity">
    <text evidence="1 8">Belongs to the cytochrome P450 family.</text>
</comment>
<keyword evidence="4 8" id="KW-0560">Oxidoreductase</keyword>
<dbReference type="PRINTS" id="PR00463">
    <property type="entry name" value="EP450I"/>
</dbReference>
<evidence type="ECO:0000256" key="2">
    <source>
        <dbReference type="ARBA" id="ARBA00022617"/>
    </source>
</evidence>
<accession>A0A939JH73</accession>
<reference evidence="9" key="1">
    <citation type="submission" date="2021-03" db="EMBL/GenBank/DDBJ databases">
        <title>Streptomyces poriferae sp. nov., a novel marine sponge-derived Actinobacteria species with anti-MRSA activity.</title>
        <authorList>
            <person name="Sandoval-Powers M."/>
            <person name="Kralova S."/>
            <person name="Nguyen G.-S."/>
            <person name="Fawwal D."/>
            <person name="Degnes K."/>
            <person name="Klinkenberg G."/>
            <person name="Sletta H."/>
            <person name="Wentzel A."/>
            <person name="Liles M.R."/>
        </authorList>
    </citation>
    <scope>NUCLEOTIDE SEQUENCE</scope>
    <source>
        <strain evidence="9">DSM 41794</strain>
    </source>
</reference>
<sequence length="452" mass="49927">MLGHAPSAAQLTSGIAPGAHPAIGHGWQLWRQPLEFLESLSAIGDLVEIRLGPQPAFVPCHPEIVWRILTNDSVYDKGGPVMDRLRDFVGNGLGTSTHQDHRRQRRLIQPAFHPALIESYAAVMEDEISTLTRDWKDGQEIDVFPQLYGFALRTVTRTLFSTTVDAETIEVVRRSFDTVFNGSFLRMLTPPTLRRIPTPANRRFQTAVKNLLGTVDRMIEGHRKEATDSGGILPILLGSGSGPDGQEMSNAEIRDHLITMLLGGGDTTAAALAWALHLLSTHPEAERRLQEEVDQVLGGRPAEWKDLPQLTFTSRVLTETLRLYPPGWLLTRTTTQEVELAGRHLPPGTAILFSPVTVQRRPDLFPDPHAFDPDRWLPEYASGLPRGAFVAFGGGARKCIGDTYGMAETVLALATIASRWSLSPVSGVQIRPSRLSVSLHPEHLPLRLHARR</sequence>
<dbReference type="EMBL" id="JAFLRJ010000340">
    <property type="protein sequence ID" value="MBO0515941.1"/>
    <property type="molecule type" value="Genomic_DNA"/>
</dbReference>
<evidence type="ECO:0000256" key="7">
    <source>
        <dbReference type="PIRSR" id="PIRSR602401-1"/>
    </source>
</evidence>
<dbReference type="PANTHER" id="PTHR24291:SF50">
    <property type="entry name" value="BIFUNCTIONAL ALBAFLAVENONE MONOOXYGENASE_TERPENE SYNTHASE"/>
    <property type="match status" value="1"/>
</dbReference>
<evidence type="ECO:0000256" key="6">
    <source>
        <dbReference type="ARBA" id="ARBA00023033"/>
    </source>
</evidence>
<dbReference type="CDD" id="cd11049">
    <property type="entry name" value="CYP170A1-like"/>
    <property type="match status" value="1"/>
</dbReference>
<protein>
    <submittedName>
        <fullName evidence="9">Cytochrome P450</fullName>
    </submittedName>
</protein>
<gene>
    <name evidence="9" type="ORF">J0695_29815</name>
</gene>
<evidence type="ECO:0000256" key="5">
    <source>
        <dbReference type="ARBA" id="ARBA00023004"/>
    </source>
</evidence>
<keyword evidence="10" id="KW-1185">Reference proteome</keyword>
<dbReference type="Proteomes" id="UP000664167">
    <property type="component" value="Unassembled WGS sequence"/>
</dbReference>
<dbReference type="RefSeq" id="WP_206967231.1">
    <property type="nucleotide sequence ID" value="NZ_BAAAJJ010000004.1"/>
</dbReference>
<evidence type="ECO:0000313" key="10">
    <source>
        <dbReference type="Proteomes" id="UP000664167"/>
    </source>
</evidence>
<dbReference type="GO" id="GO:0020037">
    <property type="term" value="F:heme binding"/>
    <property type="evidence" value="ECO:0007669"/>
    <property type="project" value="InterPro"/>
</dbReference>
<keyword evidence="3 7" id="KW-0479">Metal-binding</keyword>
<dbReference type="InterPro" id="IPR017972">
    <property type="entry name" value="Cyt_P450_CS"/>
</dbReference>
<feature type="binding site" description="axial binding residue" evidence="7">
    <location>
        <position position="399"/>
    </location>
    <ligand>
        <name>heme</name>
        <dbReference type="ChEBI" id="CHEBI:30413"/>
    </ligand>
    <ligandPart>
        <name>Fe</name>
        <dbReference type="ChEBI" id="CHEBI:18248"/>
    </ligandPart>
</feature>
<dbReference type="InterPro" id="IPR001128">
    <property type="entry name" value="Cyt_P450"/>
</dbReference>
<evidence type="ECO:0000313" key="9">
    <source>
        <dbReference type="EMBL" id="MBO0515941.1"/>
    </source>
</evidence>
<dbReference type="InterPro" id="IPR002401">
    <property type="entry name" value="Cyt_P450_E_grp-I"/>
</dbReference>
<proteinExistence type="inferred from homology"/>
<organism evidence="9 10">
    <name type="scientific">Streptomyces beijiangensis</name>
    <dbReference type="NCBI Taxonomy" id="163361"/>
    <lineage>
        <taxon>Bacteria</taxon>
        <taxon>Bacillati</taxon>
        <taxon>Actinomycetota</taxon>
        <taxon>Actinomycetes</taxon>
        <taxon>Kitasatosporales</taxon>
        <taxon>Streptomycetaceae</taxon>
        <taxon>Streptomyces</taxon>
    </lineage>
</organism>
<dbReference type="SUPFAM" id="SSF48264">
    <property type="entry name" value="Cytochrome P450"/>
    <property type="match status" value="1"/>
</dbReference>
<dbReference type="GO" id="GO:0016705">
    <property type="term" value="F:oxidoreductase activity, acting on paired donors, with incorporation or reduction of molecular oxygen"/>
    <property type="evidence" value="ECO:0007669"/>
    <property type="project" value="InterPro"/>
</dbReference>